<evidence type="ECO:0000256" key="1">
    <source>
        <dbReference type="SAM" id="MobiDB-lite"/>
    </source>
</evidence>
<comment type="caution">
    <text evidence="3">The sequence shown here is derived from an EMBL/GenBank/DDBJ whole genome shotgun (WGS) entry which is preliminary data.</text>
</comment>
<gene>
    <name evidence="3" type="ORF">OC25_18670</name>
</gene>
<keyword evidence="4" id="KW-1185">Reference proteome</keyword>
<reference evidence="3 4" key="1">
    <citation type="submission" date="2014-10" db="EMBL/GenBank/DDBJ databases">
        <title>Pedobacter Kyungheensis.</title>
        <authorList>
            <person name="Anderson B.M."/>
            <person name="Newman J.D."/>
        </authorList>
    </citation>
    <scope>NUCLEOTIDE SEQUENCE [LARGE SCALE GENOMIC DNA]</scope>
    <source>
        <strain evidence="3 4">KACC 16221</strain>
    </source>
</reference>
<dbReference type="OrthoDB" id="773341at2"/>
<protein>
    <submittedName>
        <fullName evidence="3">Coproporphyrinogen III oxidase</fullName>
    </submittedName>
</protein>
<dbReference type="EMBL" id="JSYN01000023">
    <property type="protein sequence ID" value="KIA92105.1"/>
    <property type="molecule type" value="Genomic_DNA"/>
</dbReference>
<evidence type="ECO:0000313" key="3">
    <source>
        <dbReference type="EMBL" id="KIA92105.1"/>
    </source>
</evidence>
<evidence type="ECO:0000256" key="2">
    <source>
        <dbReference type="SAM" id="SignalP"/>
    </source>
</evidence>
<organism evidence="3 4">
    <name type="scientific">Pedobacter kyungheensis</name>
    <dbReference type="NCBI Taxonomy" id="1069985"/>
    <lineage>
        <taxon>Bacteria</taxon>
        <taxon>Pseudomonadati</taxon>
        <taxon>Bacteroidota</taxon>
        <taxon>Sphingobacteriia</taxon>
        <taxon>Sphingobacteriales</taxon>
        <taxon>Sphingobacteriaceae</taxon>
        <taxon>Pedobacter</taxon>
    </lineage>
</organism>
<dbReference type="AlphaFoldDB" id="A0A0C1DDW9"/>
<feature type="signal peptide" evidence="2">
    <location>
        <begin position="1"/>
        <end position="22"/>
    </location>
</feature>
<evidence type="ECO:0000313" key="4">
    <source>
        <dbReference type="Proteomes" id="UP000031246"/>
    </source>
</evidence>
<dbReference type="Proteomes" id="UP000031246">
    <property type="component" value="Unassembled WGS sequence"/>
</dbReference>
<accession>A0A0C1DDW9</accession>
<dbReference type="RefSeq" id="WP_039479166.1">
    <property type="nucleotide sequence ID" value="NZ_JSYN01000023.1"/>
</dbReference>
<sequence>MKKTILSLAFAGSLIIATSACNSSKNMAGSSDSTKMDSTKVMDTTQKMTDTTKKMPDTTKQMLH</sequence>
<feature type="chain" id="PRO_5002129995" evidence="2">
    <location>
        <begin position="23"/>
        <end position="64"/>
    </location>
</feature>
<feature type="region of interest" description="Disordered" evidence="1">
    <location>
        <begin position="23"/>
        <end position="64"/>
    </location>
</feature>
<dbReference type="PROSITE" id="PS51257">
    <property type="entry name" value="PROKAR_LIPOPROTEIN"/>
    <property type="match status" value="1"/>
</dbReference>
<keyword evidence="2" id="KW-0732">Signal</keyword>
<proteinExistence type="predicted"/>
<feature type="compositionally biased region" description="Polar residues" evidence="1">
    <location>
        <begin position="23"/>
        <end position="33"/>
    </location>
</feature>
<name>A0A0C1DDW9_9SPHI</name>